<reference evidence="2 3" key="1">
    <citation type="submission" date="2018-08" db="EMBL/GenBank/DDBJ databases">
        <title>Lysobacter sp. zong2l5, whole genome shotgun sequence.</title>
        <authorList>
            <person name="Zhang X."/>
            <person name="Feng G."/>
            <person name="Zhu H."/>
        </authorList>
    </citation>
    <scope>NUCLEOTIDE SEQUENCE [LARGE SCALE GENOMIC DNA]</scope>
    <source>
        <strain evidence="3">zong2l5</strain>
    </source>
</reference>
<dbReference type="Proteomes" id="UP000264492">
    <property type="component" value="Unassembled WGS sequence"/>
</dbReference>
<evidence type="ECO:0000313" key="2">
    <source>
        <dbReference type="EMBL" id="RDZ28892.1"/>
    </source>
</evidence>
<accession>A0A371K4T9</accession>
<organism evidence="2 3">
    <name type="scientific">Lysobacter silvisoli</name>
    <dbReference type="NCBI Taxonomy" id="2293254"/>
    <lineage>
        <taxon>Bacteria</taxon>
        <taxon>Pseudomonadati</taxon>
        <taxon>Pseudomonadota</taxon>
        <taxon>Gammaproteobacteria</taxon>
        <taxon>Lysobacterales</taxon>
        <taxon>Lysobacteraceae</taxon>
        <taxon>Lysobacter</taxon>
    </lineage>
</organism>
<dbReference type="OrthoDB" id="6963120at2"/>
<dbReference type="Gene3D" id="3.40.50.1820">
    <property type="entry name" value="alpha/beta hydrolase"/>
    <property type="match status" value="1"/>
</dbReference>
<protein>
    <recommendedName>
        <fullName evidence="1">AB hydrolase-1 domain-containing protein</fullName>
    </recommendedName>
</protein>
<dbReference type="SUPFAM" id="SSF53474">
    <property type="entry name" value="alpha/beta-Hydrolases"/>
    <property type="match status" value="1"/>
</dbReference>
<dbReference type="InterPro" id="IPR000073">
    <property type="entry name" value="AB_hydrolase_1"/>
</dbReference>
<comment type="caution">
    <text evidence="2">The sequence shown here is derived from an EMBL/GenBank/DDBJ whole genome shotgun (WGS) entry which is preliminary data.</text>
</comment>
<dbReference type="RefSeq" id="WP_115858328.1">
    <property type="nucleotide sequence ID" value="NZ_QTSU01000001.1"/>
</dbReference>
<dbReference type="InterPro" id="IPR029058">
    <property type="entry name" value="AB_hydrolase_fold"/>
</dbReference>
<dbReference type="Pfam" id="PF12697">
    <property type="entry name" value="Abhydrolase_6"/>
    <property type="match status" value="1"/>
</dbReference>
<dbReference type="AlphaFoldDB" id="A0A371K4T9"/>
<sequence length="276" mass="29686">MPHIVVDQVRTRERDPSYAYWNVRPAQSLVVFVHGWGGHCTDTWKPAAGYIAAHDGAGAGHDLLFYAYDSRNQPAGVSAAQLARYLLDFLADPTAAINASAKFGLRRQATAYQSVIFLCHSLGAVVTRQALLDLAARSNAPPAWLNRVRLALFAPAHKGALATEVGNTLLSELLGAPGRAIGAALRLKWQSLLDLEQGSSFLATLEQDSRAYLQHNPGAGCARAAVVAWASNDLIVVRQNFALDVPAEVVNGTDHVSICKPAQREHDAYALMTALL</sequence>
<evidence type="ECO:0000259" key="1">
    <source>
        <dbReference type="Pfam" id="PF12697"/>
    </source>
</evidence>
<keyword evidence="3" id="KW-1185">Reference proteome</keyword>
<proteinExistence type="predicted"/>
<gene>
    <name evidence="2" type="ORF">DX914_07240</name>
</gene>
<evidence type="ECO:0000313" key="3">
    <source>
        <dbReference type="Proteomes" id="UP000264492"/>
    </source>
</evidence>
<feature type="domain" description="AB hydrolase-1" evidence="1">
    <location>
        <begin position="30"/>
        <end position="255"/>
    </location>
</feature>
<dbReference type="EMBL" id="QTSU01000001">
    <property type="protein sequence ID" value="RDZ28892.1"/>
    <property type="molecule type" value="Genomic_DNA"/>
</dbReference>
<name>A0A371K4T9_9GAMM</name>